<feature type="transmembrane region" description="Helical" evidence="2">
    <location>
        <begin position="63"/>
        <end position="79"/>
    </location>
</feature>
<dbReference type="EMBL" id="JAGPYM010000004">
    <property type="protein sequence ID" value="KAH6895193.1"/>
    <property type="molecule type" value="Genomic_DNA"/>
</dbReference>
<gene>
    <name evidence="3" type="ORF">B0T10DRAFT_209946</name>
</gene>
<keyword evidence="2" id="KW-0812">Transmembrane</keyword>
<evidence type="ECO:0000313" key="3">
    <source>
        <dbReference type="EMBL" id="KAH6895193.1"/>
    </source>
</evidence>
<proteinExistence type="predicted"/>
<comment type="caution">
    <text evidence="3">The sequence shown here is derived from an EMBL/GenBank/DDBJ whole genome shotgun (WGS) entry which is preliminary data.</text>
</comment>
<name>A0A9P9ASW3_9HYPO</name>
<dbReference type="Proteomes" id="UP000777438">
    <property type="component" value="Unassembled WGS sequence"/>
</dbReference>
<dbReference type="OrthoDB" id="4768569at2759"/>
<accession>A0A9P9ASW3</accession>
<keyword evidence="2" id="KW-1133">Transmembrane helix</keyword>
<keyword evidence="2" id="KW-0472">Membrane</keyword>
<feature type="transmembrane region" description="Helical" evidence="2">
    <location>
        <begin position="85"/>
        <end position="104"/>
    </location>
</feature>
<protein>
    <submittedName>
        <fullName evidence="3">Uncharacterized protein</fullName>
    </submittedName>
</protein>
<evidence type="ECO:0000256" key="2">
    <source>
        <dbReference type="SAM" id="Phobius"/>
    </source>
</evidence>
<reference evidence="3 4" key="1">
    <citation type="journal article" date="2021" name="Nat. Commun.">
        <title>Genetic determinants of endophytism in the Arabidopsis root mycobiome.</title>
        <authorList>
            <person name="Mesny F."/>
            <person name="Miyauchi S."/>
            <person name="Thiergart T."/>
            <person name="Pickel B."/>
            <person name="Atanasova L."/>
            <person name="Karlsson M."/>
            <person name="Huettel B."/>
            <person name="Barry K.W."/>
            <person name="Haridas S."/>
            <person name="Chen C."/>
            <person name="Bauer D."/>
            <person name="Andreopoulos W."/>
            <person name="Pangilinan J."/>
            <person name="LaButti K."/>
            <person name="Riley R."/>
            <person name="Lipzen A."/>
            <person name="Clum A."/>
            <person name="Drula E."/>
            <person name="Henrissat B."/>
            <person name="Kohler A."/>
            <person name="Grigoriev I.V."/>
            <person name="Martin F.M."/>
            <person name="Hacquard S."/>
        </authorList>
    </citation>
    <scope>NUCLEOTIDE SEQUENCE [LARGE SCALE GENOMIC DNA]</scope>
    <source>
        <strain evidence="3 4">MPI-CAGE-CH-0241</strain>
    </source>
</reference>
<dbReference type="AlphaFoldDB" id="A0A9P9ASW3"/>
<evidence type="ECO:0000256" key="1">
    <source>
        <dbReference type="SAM" id="MobiDB-lite"/>
    </source>
</evidence>
<evidence type="ECO:0000313" key="4">
    <source>
        <dbReference type="Proteomes" id="UP000777438"/>
    </source>
</evidence>
<sequence length="114" mass="12608">MTSYMDHLYPESRPPDAVWPSPPRVDSVPRSDQWAHLVACIVFACAVTSFLHRRKLYDPFQPYIFATCVSAAAVVGEWIGASADYIMLVHVSWAVCLAMLATSVSSRVHSCGHP</sequence>
<organism evidence="3 4">
    <name type="scientific">Thelonectria olida</name>
    <dbReference type="NCBI Taxonomy" id="1576542"/>
    <lineage>
        <taxon>Eukaryota</taxon>
        <taxon>Fungi</taxon>
        <taxon>Dikarya</taxon>
        <taxon>Ascomycota</taxon>
        <taxon>Pezizomycotina</taxon>
        <taxon>Sordariomycetes</taxon>
        <taxon>Hypocreomycetidae</taxon>
        <taxon>Hypocreales</taxon>
        <taxon>Nectriaceae</taxon>
        <taxon>Thelonectria</taxon>
    </lineage>
</organism>
<keyword evidence="4" id="KW-1185">Reference proteome</keyword>
<feature type="transmembrane region" description="Helical" evidence="2">
    <location>
        <begin position="34"/>
        <end position="51"/>
    </location>
</feature>
<feature type="region of interest" description="Disordered" evidence="1">
    <location>
        <begin position="1"/>
        <end position="24"/>
    </location>
</feature>